<dbReference type="PANTHER" id="PTHR37166:SF1">
    <property type="entry name" value="PROTEIN FLAG"/>
    <property type="match status" value="1"/>
</dbReference>
<dbReference type="PANTHER" id="PTHR37166">
    <property type="entry name" value="PROTEIN FLAG"/>
    <property type="match status" value="1"/>
</dbReference>
<keyword evidence="2" id="KW-0966">Cell projection</keyword>
<dbReference type="eggNOG" id="COG1334">
    <property type="taxonomic scope" value="Bacteria"/>
</dbReference>
<keyword evidence="3" id="KW-1185">Reference proteome</keyword>
<dbReference type="InterPro" id="IPR005186">
    <property type="entry name" value="FlaG"/>
</dbReference>
<proteinExistence type="predicted"/>
<feature type="region of interest" description="Disordered" evidence="1">
    <location>
        <begin position="21"/>
        <end position="48"/>
    </location>
</feature>
<dbReference type="RefSeq" id="WP_013490174.1">
    <property type="nucleotide sequence ID" value="NC_014829.1"/>
</dbReference>
<feature type="compositionally biased region" description="Polar residues" evidence="1">
    <location>
        <begin position="26"/>
        <end position="37"/>
    </location>
</feature>
<dbReference type="STRING" id="649639.Bcell_3602"/>
<dbReference type="OrthoDB" id="9799867at2"/>
<dbReference type="InterPro" id="IPR035924">
    <property type="entry name" value="FlaG-like_sf"/>
</dbReference>
<keyword evidence="2" id="KW-0969">Cilium</keyword>
<gene>
    <name evidence="2" type="ordered locus">Bcell_3602</name>
</gene>
<evidence type="ECO:0000256" key="1">
    <source>
        <dbReference type="SAM" id="MobiDB-lite"/>
    </source>
</evidence>
<sequence>MEVKSSLGSMSVNELYSQIKADRVEQQQTNTQGSVDTSSRKAEATSYEESRTWSVEVLDEKIGALNHLTEAQFTSLKFERHEKLDRTIVTVIDRDTEEVIKEIPPQEFLDMISSMLEFAGIIIDEKI</sequence>
<dbReference type="Proteomes" id="UP000001401">
    <property type="component" value="Chromosome"/>
</dbReference>
<dbReference type="Gene3D" id="3.30.160.170">
    <property type="entry name" value="FlaG-like"/>
    <property type="match status" value="1"/>
</dbReference>
<keyword evidence="2" id="KW-0282">Flagellum</keyword>
<protein>
    <submittedName>
        <fullName evidence="2">Flagellar protein FlaG protein</fullName>
    </submittedName>
</protein>
<dbReference type="Pfam" id="PF03646">
    <property type="entry name" value="FlaG"/>
    <property type="match status" value="1"/>
</dbReference>
<dbReference type="KEGG" id="bco:Bcell_3602"/>
<accession>E6TS74</accession>
<evidence type="ECO:0000313" key="2">
    <source>
        <dbReference type="EMBL" id="ADU31843.1"/>
    </source>
</evidence>
<reference evidence="2" key="1">
    <citation type="submission" date="2010-12" db="EMBL/GenBank/DDBJ databases">
        <title>Complete sequence of Bacillus cellulosilyticus DSM 2522.</title>
        <authorList>
            <consortium name="US DOE Joint Genome Institute"/>
            <person name="Lucas S."/>
            <person name="Copeland A."/>
            <person name="Lapidus A."/>
            <person name="Cheng J.-F."/>
            <person name="Bruce D."/>
            <person name="Goodwin L."/>
            <person name="Pitluck S."/>
            <person name="Chertkov O."/>
            <person name="Detter J.C."/>
            <person name="Han C."/>
            <person name="Tapia R."/>
            <person name="Land M."/>
            <person name="Hauser L."/>
            <person name="Jeffries C."/>
            <person name="Kyrpides N."/>
            <person name="Ivanova N."/>
            <person name="Mikhailova N."/>
            <person name="Brumm P."/>
            <person name="Mead D."/>
            <person name="Woyke T."/>
        </authorList>
    </citation>
    <scope>NUCLEOTIDE SEQUENCE [LARGE SCALE GENOMIC DNA]</scope>
    <source>
        <strain evidence="2">DSM 2522</strain>
    </source>
</reference>
<dbReference type="EMBL" id="CP002394">
    <property type="protein sequence ID" value="ADU31843.1"/>
    <property type="molecule type" value="Genomic_DNA"/>
</dbReference>
<evidence type="ECO:0000313" key="3">
    <source>
        <dbReference type="Proteomes" id="UP000001401"/>
    </source>
</evidence>
<dbReference type="SUPFAM" id="SSF160214">
    <property type="entry name" value="FlaG-like"/>
    <property type="match status" value="1"/>
</dbReference>
<dbReference type="AlphaFoldDB" id="E6TS74"/>
<organism evidence="2 3">
    <name type="scientific">Evansella cellulosilytica (strain ATCC 21833 / DSM 2522 / FERM P-1141 / JCM 9156 / N-4)</name>
    <name type="common">Bacillus cellulosilyticus</name>
    <dbReference type="NCBI Taxonomy" id="649639"/>
    <lineage>
        <taxon>Bacteria</taxon>
        <taxon>Bacillati</taxon>
        <taxon>Bacillota</taxon>
        <taxon>Bacilli</taxon>
        <taxon>Bacillales</taxon>
        <taxon>Bacillaceae</taxon>
        <taxon>Evansella</taxon>
    </lineage>
</organism>
<dbReference type="HOGENOM" id="CLU_120910_3_2_9"/>
<name>E6TS74_EVAC2</name>
<feature type="compositionally biased region" description="Basic and acidic residues" evidence="1">
    <location>
        <begin position="38"/>
        <end position="48"/>
    </location>
</feature>